<reference evidence="2 3" key="1">
    <citation type="journal article" date="2019" name="Nat. Med.">
        <title>A library of human gut bacterial isolates paired with longitudinal multiomics data enables mechanistic microbiome research.</title>
        <authorList>
            <person name="Poyet M."/>
            <person name="Groussin M."/>
            <person name="Gibbons S.M."/>
            <person name="Avila-Pacheco J."/>
            <person name="Jiang X."/>
            <person name="Kearney S.M."/>
            <person name="Perrotta A.R."/>
            <person name="Berdy B."/>
            <person name="Zhao S."/>
            <person name="Lieberman T.D."/>
            <person name="Swanson P.K."/>
            <person name="Smith M."/>
            <person name="Roesemann S."/>
            <person name="Alexander J.E."/>
            <person name="Rich S.A."/>
            <person name="Livny J."/>
            <person name="Vlamakis H."/>
            <person name="Clish C."/>
            <person name="Bullock K."/>
            <person name="Deik A."/>
            <person name="Scott J."/>
            <person name="Pierce K.A."/>
            <person name="Xavier R.J."/>
            <person name="Alm E.J."/>
        </authorList>
    </citation>
    <scope>NUCLEOTIDE SEQUENCE [LARGE SCALE GENOMIC DNA]</scope>
    <source>
        <strain evidence="2 3">BIOML-A19</strain>
    </source>
</reference>
<evidence type="ECO:0000313" key="3">
    <source>
        <dbReference type="Proteomes" id="UP000487221"/>
    </source>
</evidence>
<feature type="non-terminal residue" evidence="2">
    <location>
        <position position="1"/>
    </location>
</feature>
<evidence type="ECO:0008006" key="4">
    <source>
        <dbReference type="Google" id="ProtNLM"/>
    </source>
</evidence>
<proteinExistence type="predicted"/>
<keyword evidence="1" id="KW-1133">Transmembrane helix</keyword>
<keyword evidence="1" id="KW-0812">Transmembrane</keyword>
<feature type="transmembrane region" description="Helical" evidence="1">
    <location>
        <begin position="6"/>
        <end position="22"/>
    </location>
</feature>
<sequence>PWVFYVTAISVGLYTLLGYLVSHQVTGWFNLIRPAGTATLTTYLVPYVFYGFADVTGVVLPDWFTHGFMGLVNCLCFAFVVIGVTWVMEKLHVKLKI</sequence>
<feature type="transmembrane region" description="Helical" evidence="1">
    <location>
        <begin position="65"/>
        <end position="88"/>
    </location>
</feature>
<keyword evidence="1" id="KW-0472">Membrane</keyword>
<gene>
    <name evidence="2" type="ORF">GAQ44_05760</name>
</gene>
<dbReference type="EMBL" id="WCTY01000008">
    <property type="protein sequence ID" value="KAB4185840.1"/>
    <property type="molecule type" value="Genomic_DNA"/>
</dbReference>
<protein>
    <recommendedName>
        <fullName evidence="4">DUF5009 domain-containing protein</fullName>
    </recommendedName>
</protein>
<dbReference type="Proteomes" id="UP000487221">
    <property type="component" value="Unassembled WGS sequence"/>
</dbReference>
<name>A0A7J5H744_BACUN</name>
<organism evidence="2 3">
    <name type="scientific">Bacteroides uniformis</name>
    <dbReference type="NCBI Taxonomy" id="820"/>
    <lineage>
        <taxon>Bacteria</taxon>
        <taxon>Pseudomonadati</taxon>
        <taxon>Bacteroidota</taxon>
        <taxon>Bacteroidia</taxon>
        <taxon>Bacteroidales</taxon>
        <taxon>Bacteroidaceae</taxon>
        <taxon>Bacteroides</taxon>
    </lineage>
</organism>
<comment type="caution">
    <text evidence="2">The sequence shown here is derived from an EMBL/GenBank/DDBJ whole genome shotgun (WGS) entry which is preliminary data.</text>
</comment>
<dbReference type="AlphaFoldDB" id="A0A7J5H744"/>
<accession>A0A7J5H744</accession>
<feature type="transmembrane region" description="Helical" evidence="1">
    <location>
        <begin position="34"/>
        <end position="53"/>
    </location>
</feature>
<evidence type="ECO:0000313" key="2">
    <source>
        <dbReference type="EMBL" id="KAB4185840.1"/>
    </source>
</evidence>
<evidence type="ECO:0000256" key="1">
    <source>
        <dbReference type="SAM" id="Phobius"/>
    </source>
</evidence>